<keyword evidence="10" id="KW-1185">Reference proteome</keyword>
<proteinExistence type="inferred from homology"/>
<feature type="signal peptide" evidence="6">
    <location>
        <begin position="1"/>
        <end position="21"/>
    </location>
</feature>
<dbReference type="RefSeq" id="WP_079682367.1">
    <property type="nucleotide sequence ID" value="NZ_FUYQ01000003.1"/>
</dbReference>
<reference evidence="10" key="1">
    <citation type="submission" date="2017-02" db="EMBL/GenBank/DDBJ databases">
        <authorList>
            <person name="Varghese N."/>
            <person name="Submissions S."/>
        </authorList>
    </citation>
    <scope>NUCLEOTIDE SEQUENCE [LARGE SCALE GENOMIC DNA]</scope>
    <source>
        <strain evidence="10">DSM 24967</strain>
    </source>
</reference>
<evidence type="ECO:0000313" key="9">
    <source>
        <dbReference type="EMBL" id="SKB33633.1"/>
    </source>
</evidence>
<gene>
    <name evidence="9" type="ORF">SAMN05660349_00662</name>
</gene>
<dbReference type="SUPFAM" id="SSF48452">
    <property type="entry name" value="TPR-like"/>
    <property type="match status" value="1"/>
</dbReference>
<dbReference type="InterPro" id="IPR012944">
    <property type="entry name" value="SusD_RagB_dom"/>
</dbReference>
<keyword evidence="5" id="KW-0998">Cell outer membrane</keyword>
<feature type="domain" description="SusD-like N-terminal" evidence="8">
    <location>
        <begin position="78"/>
        <end position="201"/>
    </location>
</feature>
<dbReference type="Pfam" id="PF14322">
    <property type="entry name" value="SusD-like_3"/>
    <property type="match status" value="1"/>
</dbReference>
<evidence type="ECO:0000256" key="3">
    <source>
        <dbReference type="ARBA" id="ARBA00022729"/>
    </source>
</evidence>
<evidence type="ECO:0000259" key="7">
    <source>
        <dbReference type="Pfam" id="PF07980"/>
    </source>
</evidence>
<evidence type="ECO:0000256" key="2">
    <source>
        <dbReference type="ARBA" id="ARBA00006275"/>
    </source>
</evidence>
<comment type="subcellular location">
    <subcellularLocation>
        <location evidence="1">Cell outer membrane</location>
    </subcellularLocation>
</comment>
<dbReference type="AlphaFoldDB" id="A0A1T5AG67"/>
<evidence type="ECO:0000256" key="1">
    <source>
        <dbReference type="ARBA" id="ARBA00004442"/>
    </source>
</evidence>
<keyword evidence="4" id="KW-0472">Membrane</keyword>
<feature type="domain" description="RagB/SusD" evidence="7">
    <location>
        <begin position="336"/>
        <end position="483"/>
    </location>
</feature>
<feature type="chain" id="PRO_5012820782" evidence="6">
    <location>
        <begin position="22"/>
        <end position="485"/>
    </location>
</feature>
<dbReference type="Pfam" id="PF07980">
    <property type="entry name" value="SusD_RagB"/>
    <property type="match status" value="1"/>
</dbReference>
<evidence type="ECO:0000256" key="6">
    <source>
        <dbReference type="SAM" id="SignalP"/>
    </source>
</evidence>
<sequence length="485" mass="54783">MKLRINILLLILATVSFSACHGDLNITQKSEVSANSMWKNENDATSAMYGLHNKFRSAFSTGYIYWGEYRTGLWGDGMTTQTSRDQVYQNQLGPDHGYANWGDLYTTINVANLILKYTPSISFANESNKNKVLANAYYVRAFCYYWIGRIWGDAPLLLDGFESDKQEGLFPVRESADKIFQQVGDDLNQALSLMPSTVNSRNMASPAAINILKADYSLWMYKVRNGGTTALNNAQSAVTAVLSDANYKLEANYGNIFKNELGPEIIFAWSYIQDEYTDGYPADFLVPSQYVSASAIENPVKVGSHQQWCFYTEAYKTLLSEIPTDQRTKVSFDTYFDKPKNATFQWINKFAGQWSNSTRIFDADIIVYRYADALLLDAEIKAASNKIPEAITSLNKVAARAYGITDYYSSTLSAEQVNDAILNERLKEFAAEGKLWWDYIRMGVAFQKNPYLKGRENEKNVLLWPVSATSINKNPNITQTEGYDK</sequence>
<dbReference type="InterPro" id="IPR011990">
    <property type="entry name" value="TPR-like_helical_dom_sf"/>
</dbReference>
<dbReference type="GO" id="GO:0009279">
    <property type="term" value="C:cell outer membrane"/>
    <property type="evidence" value="ECO:0007669"/>
    <property type="project" value="UniProtKB-SubCell"/>
</dbReference>
<dbReference type="PROSITE" id="PS51257">
    <property type="entry name" value="PROKAR_LIPOPROTEIN"/>
    <property type="match status" value="1"/>
</dbReference>
<dbReference type="InterPro" id="IPR033985">
    <property type="entry name" value="SusD-like_N"/>
</dbReference>
<keyword evidence="3 6" id="KW-0732">Signal</keyword>
<organism evidence="9 10">
    <name type="scientific">Parabacteroides chartae</name>
    <dbReference type="NCBI Taxonomy" id="1037355"/>
    <lineage>
        <taxon>Bacteria</taxon>
        <taxon>Pseudomonadati</taxon>
        <taxon>Bacteroidota</taxon>
        <taxon>Bacteroidia</taxon>
        <taxon>Bacteroidales</taxon>
        <taxon>Tannerellaceae</taxon>
        <taxon>Parabacteroides</taxon>
    </lineage>
</organism>
<comment type="similarity">
    <text evidence="2">Belongs to the SusD family.</text>
</comment>
<accession>A0A1T5AG67</accession>
<protein>
    <submittedName>
        <fullName evidence="9">Starch-binding associating with outer membrane</fullName>
    </submittedName>
</protein>
<evidence type="ECO:0000313" key="10">
    <source>
        <dbReference type="Proteomes" id="UP000190852"/>
    </source>
</evidence>
<evidence type="ECO:0000256" key="5">
    <source>
        <dbReference type="ARBA" id="ARBA00023237"/>
    </source>
</evidence>
<dbReference type="EMBL" id="FUYQ01000003">
    <property type="protein sequence ID" value="SKB33633.1"/>
    <property type="molecule type" value="Genomic_DNA"/>
</dbReference>
<dbReference type="Gene3D" id="1.25.40.390">
    <property type="match status" value="1"/>
</dbReference>
<evidence type="ECO:0000259" key="8">
    <source>
        <dbReference type="Pfam" id="PF14322"/>
    </source>
</evidence>
<dbReference type="Proteomes" id="UP000190852">
    <property type="component" value="Unassembled WGS sequence"/>
</dbReference>
<evidence type="ECO:0000256" key="4">
    <source>
        <dbReference type="ARBA" id="ARBA00023136"/>
    </source>
</evidence>
<name>A0A1T5AG67_9BACT</name>